<feature type="chain" id="PRO_5015071419" evidence="1">
    <location>
        <begin position="27"/>
        <end position="107"/>
    </location>
</feature>
<accession>A0A1V8HP24</accession>
<proteinExistence type="predicted"/>
<evidence type="ECO:0000313" key="4">
    <source>
        <dbReference type="Proteomes" id="UP000196447"/>
    </source>
</evidence>
<reference evidence="2 4" key="2">
    <citation type="submission" date="2017-03" db="EMBL/GenBank/DDBJ databases">
        <authorList>
            <person name="Fouts D."/>
            <person name="Stalin M.J."/>
            <person name="Chen L."/>
            <person name="Wright M."/>
            <person name="Sutton G."/>
            <person name="Nguyen K."/>
            <person name="Vanduin D."/>
            <person name="Rojas L."/>
            <person name="Hujer A."/>
            <person name="Hujer K."/>
            <person name="Bonomo R."/>
            <person name="Kreiswirth B."/>
            <person name="Adams M."/>
        </authorList>
    </citation>
    <scope>NUCLEOTIDE SEQUENCE [LARGE SCALE GENOMIC DNA]</scope>
    <source>
        <strain evidence="2 4">39383</strain>
    </source>
</reference>
<name>A0A1V8HP24_KLEPN</name>
<dbReference type="Proteomes" id="UP000234439">
    <property type="component" value="Unassembled WGS sequence"/>
</dbReference>
<reference evidence="3 5" key="1">
    <citation type="journal article" date="2017" name="J. Infect. Dis.">
        <title>An Analysis of the Epidemic of Klebsiella pneumoniae Carbapenemase-Producing K. pneumoniae: Convergence of Two Evolutionary Mechanisms Creates the Perfect Storm.</title>
        <authorList>
            <person name="Rojas L.J."/>
            <person name="Weinstock G.M."/>
            <person name="De La Cadena E."/>
            <person name="Diaz L."/>
            <person name="Rios R."/>
            <person name="Hanson B.M."/>
            <person name="Brown J.S."/>
            <person name="Vats P."/>
            <person name="Phillips D.S."/>
            <person name="Nguyen H."/>
            <person name="Hujer K.M."/>
            <person name="Correa A."/>
            <person name="Adams M.D."/>
            <person name="Perez F."/>
            <person name="Sodergren E."/>
            <person name="Narechania A."/>
            <person name="Planet P.J."/>
            <person name="Villegas M.V."/>
            <person name="Bonomo R.A."/>
            <person name="Arias C.A."/>
        </authorList>
    </citation>
    <scope>NUCLEOTIDE SEQUENCE [LARGE SCALE GENOMIC DNA]</scope>
    <source>
        <strain evidence="3 5">COL-Kpn30</strain>
    </source>
</reference>
<gene>
    <name evidence="2" type="ORF">B5L96_25280</name>
    <name evidence="3" type="ORF">B6I68_14465</name>
</gene>
<dbReference type="EMBL" id="NCMJ01000077">
    <property type="protein sequence ID" value="PLE27057.1"/>
    <property type="molecule type" value="Genomic_DNA"/>
</dbReference>
<dbReference type="Proteomes" id="UP000196447">
    <property type="component" value="Unassembled WGS sequence"/>
</dbReference>
<evidence type="ECO:0000313" key="2">
    <source>
        <dbReference type="EMBL" id="OVF66411.1"/>
    </source>
</evidence>
<protein>
    <submittedName>
        <fullName evidence="2">Uncharacterized protein</fullName>
    </submittedName>
</protein>
<organism evidence="2 4">
    <name type="scientific">Klebsiella pneumoniae</name>
    <dbReference type="NCBI Taxonomy" id="573"/>
    <lineage>
        <taxon>Bacteria</taxon>
        <taxon>Pseudomonadati</taxon>
        <taxon>Pseudomonadota</taxon>
        <taxon>Gammaproteobacteria</taxon>
        <taxon>Enterobacterales</taxon>
        <taxon>Enterobacteriaceae</taxon>
        <taxon>Klebsiella/Raoultella group</taxon>
        <taxon>Klebsiella</taxon>
        <taxon>Klebsiella pneumoniae complex</taxon>
    </lineage>
</organism>
<evidence type="ECO:0000256" key="1">
    <source>
        <dbReference type="SAM" id="SignalP"/>
    </source>
</evidence>
<feature type="signal peptide" evidence="1">
    <location>
        <begin position="1"/>
        <end position="26"/>
    </location>
</feature>
<evidence type="ECO:0000313" key="5">
    <source>
        <dbReference type="Proteomes" id="UP000234439"/>
    </source>
</evidence>
<sequence>MRIFCQKRASLSVLVCCFILSEANLACYDHGYYMVIGALRLATESIYARIRPGGMLLVQLVEDISPASYKPRSFLAKWIDSTDVDRIIPRVSLREALASQGALSSAG</sequence>
<comment type="caution">
    <text evidence="2">The sequence shown here is derived from an EMBL/GenBank/DDBJ whole genome shotgun (WGS) entry which is preliminary data.</text>
</comment>
<dbReference type="AlphaFoldDB" id="A0A1V8HP24"/>
<keyword evidence="1" id="KW-0732">Signal</keyword>
<dbReference type="EMBL" id="NDBK01000099">
    <property type="protein sequence ID" value="OVF66411.1"/>
    <property type="molecule type" value="Genomic_DNA"/>
</dbReference>
<evidence type="ECO:0000313" key="3">
    <source>
        <dbReference type="EMBL" id="PLE27057.1"/>
    </source>
</evidence>